<dbReference type="Gene3D" id="3.30.460.10">
    <property type="entry name" value="Beta Polymerase, domain 2"/>
    <property type="match status" value="1"/>
</dbReference>
<sequence length="72" mass="8614">MSAPVDEARSHREHVCLRGHWQIDKMLTFRNLLRDNRVVRQQYQDMKLQLEATNREGIGEYFVQQAPFIDAR</sequence>
<name>A0ABX2JEX1_9HYPH</name>
<dbReference type="EMBL" id="JAAMCP010000015">
    <property type="protein sequence ID" value="NTF39564.1"/>
    <property type="molecule type" value="Genomic_DNA"/>
</dbReference>
<accession>A0ABX2JEX1</accession>
<reference evidence="1 2" key="1">
    <citation type="journal article" date="2020" name="Science">
        <title>Unexpected conservation and global transmission of agrobacterial virulence plasmids.</title>
        <authorList>
            <person name="Weisberg A.J."/>
            <person name="Davis E.W. 2nd"/>
            <person name="Tabima J."/>
            <person name="Belcher M.S."/>
            <person name="Miller M."/>
            <person name="Kuo C.H."/>
            <person name="Loper J.E."/>
            <person name="Grunwald N.J."/>
            <person name="Putnam M.L."/>
            <person name="Chang J.H."/>
        </authorList>
    </citation>
    <scope>NUCLEOTIDE SEQUENCE [LARGE SCALE GENOMIC DNA]</scope>
    <source>
        <strain evidence="1 2">A19/93</strain>
    </source>
</reference>
<keyword evidence="2" id="KW-1185">Reference proteome</keyword>
<dbReference type="InterPro" id="IPR007344">
    <property type="entry name" value="GrpB/CoaE"/>
</dbReference>
<dbReference type="Pfam" id="PF04229">
    <property type="entry name" value="GrpB"/>
    <property type="match status" value="1"/>
</dbReference>
<proteinExistence type="predicted"/>
<dbReference type="InterPro" id="IPR043519">
    <property type="entry name" value="NT_sf"/>
</dbReference>
<dbReference type="Proteomes" id="UP000822331">
    <property type="component" value="Unassembled WGS sequence"/>
</dbReference>
<organism evidence="1 2">
    <name type="scientific">Agrobacterium rubi</name>
    <dbReference type="NCBI Taxonomy" id="28099"/>
    <lineage>
        <taxon>Bacteria</taxon>
        <taxon>Pseudomonadati</taxon>
        <taxon>Pseudomonadota</taxon>
        <taxon>Alphaproteobacteria</taxon>
        <taxon>Hyphomicrobiales</taxon>
        <taxon>Rhizobiaceae</taxon>
        <taxon>Rhizobium/Agrobacterium group</taxon>
        <taxon>Agrobacterium</taxon>
    </lineage>
</organism>
<dbReference type="SUPFAM" id="SSF81301">
    <property type="entry name" value="Nucleotidyltransferase"/>
    <property type="match status" value="1"/>
</dbReference>
<gene>
    <name evidence="1" type="ORF">G6L72_22955</name>
</gene>
<comment type="caution">
    <text evidence="1">The sequence shown here is derived from an EMBL/GenBank/DDBJ whole genome shotgun (WGS) entry which is preliminary data.</text>
</comment>
<evidence type="ECO:0000313" key="2">
    <source>
        <dbReference type="Proteomes" id="UP000822331"/>
    </source>
</evidence>
<evidence type="ECO:0000313" key="1">
    <source>
        <dbReference type="EMBL" id="NTF39564.1"/>
    </source>
</evidence>
<protein>
    <submittedName>
        <fullName evidence="1">GrpB family protein</fullName>
    </submittedName>
</protein>